<evidence type="ECO:0000313" key="8">
    <source>
        <dbReference type="EMBL" id="EGO23639.1"/>
    </source>
</evidence>
<dbReference type="RefSeq" id="XP_007319401.1">
    <property type="nucleotide sequence ID" value="XM_007319339.1"/>
</dbReference>
<evidence type="ECO:0000256" key="4">
    <source>
        <dbReference type="SAM" id="MobiDB-lite"/>
    </source>
</evidence>
<dbReference type="GeneID" id="18816601"/>
<evidence type="ECO:0000256" key="2">
    <source>
        <dbReference type="ARBA" id="ARBA00022670"/>
    </source>
</evidence>
<dbReference type="PANTHER" id="PTHR12378">
    <property type="entry name" value="DESUMOYLATING ISOPEPTIDASE"/>
    <property type="match status" value="1"/>
</dbReference>
<feature type="domain" description="PUL" evidence="6">
    <location>
        <begin position="340"/>
        <end position="642"/>
    </location>
</feature>
<dbReference type="Gene3D" id="1.25.10.10">
    <property type="entry name" value="Leucine-rich Repeat Variant"/>
    <property type="match status" value="1"/>
</dbReference>
<dbReference type="PROSITE" id="PS51352">
    <property type="entry name" value="THIOREDOXIN_2"/>
    <property type="match status" value="1"/>
</dbReference>
<dbReference type="Gene3D" id="3.90.1720.30">
    <property type="entry name" value="PPPDE domains"/>
    <property type="match status" value="1"/>
</dbReference>
<dbReference type="CDD" id="cd02947">
    <property type="entry name" value="TRX_family"/>
    <property type="match status" value="1"/>
</dbReference>
<dbReference type="Pfam" id="PF00085">
    <property type="entry name" value="Thioredoxin"/>
    <property type="match status" value="1"/>
</dbReference>
<dbReference type="PROSITE" id="PS00194">
    <property type="entry name" value="THIOREDOXIN_1"/>
    <property type="match status" value="1"/>
</dbReference>
<dbReference type="HOGENOM" id="CLU_033441_0_0_1"/>
<dbReference type="PROSITE" id="PS51396">
    <property type="entry name" value="PUL"/>
    <property type="match status" value="1"/>
</dbReference>
<keyword evidence="2" id="KW-0645">Protease</keyword>
<name>F8NYG8_SERL9</name>
<reference evidence="8" key="1">
    <citation type="submission" date="2011-04" db="EMBL/GenBank/DDBJ databases">
        <title>Evolution of plant cell wall degrading machinery underlies the functional diversity of forest fungi.</title>
        <authorList>
            <consortium name="US DOE Joint Genome Institute (JGI-PGF)"/>
            <person name="Eastwood D.C."/>
            <person name="Floudas D."/>
            <person name="Binder M."/>
            <person name="Majcherczyk A."/>
            <person name="Schneider P."/>
            <person name="Aerts A."/>
            <person name="Asiegbu F.O."/>
            <person name="Baker S.E."/>
            <person name="Barry K."/>
            <person name="Bendiksby M."/>
            <person name="Blumentritt M."/>
            <person name="Coutinho P.M."/>
            <person name="Cullen D."/>
            <person name="Cullen D."/>
            <person name="Gathman A."/>
            <person name="Goodell B."/>
            <person name="Henrissat B."/>
            <person name="Ihrmark K."/>
            <person name="Kauserud H."/>
            <person name="Kohler A."/>
            <person name="LaButti K."/>
            <person name="Lapidus A."/>
            <person name="Lavin J.L."/>
            <person name="Lee Y.-H."/>
            <person name="Lindquist E."/>
            <person name="Lilly W."/>
            <person name="Lucas S."/>
            <person name="Morin E."/>
            <person name="Murat C."/>
            <person name="Oguiza J.A."/>
            <person name="Park J."/>
            <person name="Pisabarro A.G."/>
            <person name="Riley R."/>
            <person name="Rosling A."/>
            <person name="Salamov A."/>
            <person name="Schmidt O."/>
            <person name="Schmutz J."/>
            <person name="Skrede I."/>
            <person name="Stenlid J."/>
            <person name="Wiebenga A."/>
            <person name="Xie X."/>
            <person name="Kues U."/>
            <person name="Hibbett D.S."/>
            <person name="Hoffmeister D."/>
            <person name="Hogberg N."/>
            <person name="Martin F."/>
            <person name="Grigoriev I.V."/>
            <person name="Watkinson S.C."/>
        </authorList>
    </citation>
    <scope>NUCLEOTIDE SEQUENCE</scope>
    <source>
        <strain evidence="8">S7.9</strain>
    </source>
</reference>
<dbReference type="InterPro" id="IPR013535">
    <property type="entry name" value="PUL_dom"/>
</dbReference>
<dbReference type="PANTHER" id="PTHR12378:SF7">
    <property type="entry name" value="DESUMOYLATING ISOPEPTIDASE 1"/>
    <property type="match status" value="1"/>
</dbReference>
<dbReference type="SMART" id="SM01179">
    <property type="entry name" value="DUF862"/>
    <property type="match status" value="1"/>
</dbReference>
<dbReference type="Pfam" id="PF08324">
    <property type="entry name" value="PUL"/>
    <property type="match status" value="1"/>
</dbReference>
<feature type="domain" description="PPPDE" evidence="7">
    <location>
        <begin position="3"/>
        <end position="143"/>
    </location>
</feature>
<dbReference type="OrthoDB" id="21221at2759"/>
<evidence type="ECO:0000256" key="3">
    <source>
        <dbReference type="ARBA" id="ARBA00022801"/>
    </source>
</evidence>
<dbReference type="GO" id="GO:0008233">
    <property type="term" value="F:peptidase activity"/>
    <property type="evidence" value="ECO:0007669"/>
    <property type="project" value="UniProtKB-KW"/>
</dbReference>
<evidence type="ECO:0000259" key="6">
    <source>
        <dbReference type="PROSITE" id="PS51396"/>
    </source>
</evidence>
<keyword evidence="3" id="KW-0378">Hydrolase</keyword>
<dbReference type="GO" id="GO:0070646">
    <property type="term" value="P:protein modification by small protein removal"/>
    <property type="evidence" value="ECO:0007669"/>
    <property type="project" value="TreeGrafter"/>
</dbReference>
<dbReference type="Gene3D" id="3.40.30.10">
    <property type="entry name" value="Glutaredoxin"/>
    <property type="match status" value="1"/>
</dbReference>
<evidence type="ECO:0000259" key="5">
    <source>
        <dbReference type="PROSITE" id="PS51352"/>
    </source>
</evidence>
<dbReference type="KEGG" id="sla:SERLADRAFT_449984"/>
<accession>F8NYG8</accession>
<dbReference type="InterPro" id="IPR013766">
    <property type="entry name" value="Thioredoxin_domain"/>
</dbReference>
<dbReference type="InterPro" id="IPR011989">
    <property type="entry name" value="ARM-like"/>
</dbReference>
<dbReference type="AlphaFoldDB" id="F8NYG8"/>
<protein>
    <recommendedName>
        <fullName evidence="9">PPPDE domain-containing protein</fullName>
    </recommendedName>
</protein>
<dbReference type="Proteomes" id="UP000008064">
    <property type="component" value="Unassembled WGS sequence"/>
</dbReference>
<evidence type="ECO:0008006" key="9">
    <source>
        <dbReference type="Google" id="ProtNLM"/>
    </source>
</evidence>
<dbReference type="SUPFAM" id="SSF52833">
    <property type="entry name" value="Thioredoxin-like"/>
    <property type="match status" value="1"/>
</dbReference>
<dbReference type="EMBL" id="GL945435">
    <property type="protein sequence ID" value="EGO23639.1"/>
    <property type="molecule type" value="Genomic_DNA"/>
</dbReference>
<dbReference type="PROSITE" id="PS51858">
    <property type="entry name" value="PPPDE"/>
    <property type="match status" value="1"/>
</dbReference>
<organism>
    <name type="scientific">Serpula lacrymans var. lacrymans (strain S7.9)</name>
    <name type="common">Dry rot fungus</name>
    <dbReference type="NCBI Taxonomy" id="578457"/>
    <lineage>
        <taxon>Eukaryota</taxon>
        <taxon>Fungi</taxon>
        <taxon>Dikarya</taxon>
        <taxon>Basidiomycota</taxon>
        <taxon>Agaricomycotina</taxon>
        <taxon>Agaricomycetes</taxon>
        <taxon>Agaricomycetidae</taxon>
        <taxon>Boletales</taxon>
        <taxon>Coniophorineae</taxon>
        <taxon>Serpulaceae</taxon>
        <taxon>Serpula</taxon>
    </lineage>
</organism>
<proteinExistence type="inferred from homology"/>
<dbReference type="GO" id="GO:0006508">
    <property type="term" value="P:proteolysis"/>
    <property type="evidence" value="ECO:0007669"/>
    <property type="project" value="UniProtKB-KW"/>
</dbReference>
<feature type="region of interest" description="Disordered" evidence="4">
    <location>
        <begin position="186"/>
        <end position="210"/>
    </location>
</feature>
<dbReference type="InterPro" id="IPR036249">
    <property type="entry name" value="Thioredoxin-like_sf"/>
</dbReference>
<sequence>MSSPVKLYVYDLSNGLAKQMSMQLTGRQIDGVWHTSIVVYGKEIFYGQGISIVQPGQSHHGAPLQIVDMGETALDEETFTEYLTEMREHYTADKYHLLDFNCNSFTNDCIGFLTGGSIPSFIKDLPADFLSTPFGAALRPTIDAMFRGQAGPARPQAAPAPSSSTMPDPALTASLLQAVAARAASGSSSSGYLPTPAPTSPSTPSQAGTASLTAPIHVSTNPASFNALLRSHRAVIAFFTSATCGPCRMIEPVFEELANAKSKSNGVAFTKIDLSVGMGGSVASEWGVRVTPTFIFFLDGKKSHELKGVNGPELRTQVDLLIFQAFPPHPHTSLSLPTIQALSLNPILFTQVPALESVSTKLQGFIDAAPTWSSPLPKAEVKQVLTQLVLPYLKAKHVSKPPLPNVKAPLDRWAQVTLCLSSSLAVNDLFPLVDMWRLALLDPGASTWCASNRSQSNPTSIFLTKANDLLENSTPAVNPRNFLLTVLRMFCNAFSSEVLARELLSSNKTNIATLLVNTLLHSDATVRTAAASLAFNCAGYLQKLRVKKVRGEEVGGDQVEDGDWEVELTSAIIEAIDREEGSEEVVHRLSASIAFLLRLSPFYETQMAPLLEVLQARTVLKNKLEKGGCGPGGVTKQDIRKLVLEVAEKLCP</sequence>
<dbReference type="Pfam" id="PF05903">
    <property type="entry name" value="Peptidase_C97"/>
    <property type="match status" value="1"/>
</dbReference>
<dbReference type="InterPro" id="IPR042266">
    <property type="entry name" value="PPPDE_sf"/>
</dbReference>
<gene>
    <name evidence="8" type="ORF">SERLADRAFT_449984</name>
</gene>
<evidence type="ECO:0000259" key="7">
    <source>
        <dbReference type="PROSITE" id="PS51858"/>
    </source>
</evidence>
<dbReference type="InterPro" id="IPR017937">
    <property type="entry name" value="Thioredoxin_CS"/>
</dbReference>
<comment type="similarity">
    <text evidence="1">Belongs to the DeSI family.</text>
</comment>
<evidence type="ECO:0000256" key="1">
    <source>
        <dbReference type="ARBA" id="ARBA00008140"/>
    </source>
</evidence>
<dbReference type="InterPro" id="IPR008580">
    <property type="entry name" value="PPPDE_dom"/>
</dbReference>
<feature type="domain" description="Thioredoxin" evidence="5">
    <location>
        <begin position="191"/>
        <end position="323"/>
    </location>
</feature>